<dbReference type="PANTHER" id="PTHR46847">
    <property type="entry name" value="D-ALLOSE-BINDING PERIPLASMIC PROTEIN-RELATED"/>
    <property type="match status" value="1"/>
</dbReference>
<dbReference type="OrthoDB" id="6196975at2"/>
<dbReference type="GO" id="GO:0030313">
    <property type="term" value="C:cell envelope"/>
    <property type="evidence" value="ECO:0007669"/>
    <property type="project" value="UniProtKB-SubCell"/>
</dbReference>
<reference evidence="5 6" key="1">
    <citation type="journal article" date="2015" name="Int. Biodeterior. Biodegradation">
        <title>Physiological and genetic screening methods for the isolation of methyl tert-butyl ether-degrading bacteria for bioremediation purposes.</title>
        <authorList>
            <person name="Guisado I.M."/>
            <person name="Purswani J."/>
            <person name="Gonzalez Lopez J."/>
            <person name="Pozo C."/>
        </authorList>
    </citation>
    <scope>NUCLEOTIDE SEQUENCE [LARGE SCALE GENOMIC DNA]</scope>
    <source>
        <strain evidence="5 6">SH7</strain>
    </source>
</reference>
<protein>
    <recommendedName>
        <fullName evidence="4">Periplasmic binding protein domain-containing protein</fullName>
    </recommendedName>
</protein>
<dbReference type="EMBL" id="LCZJ02000019">
    <property type="protein sequence ID" value="KTD86560.1"/>
    <property type="molecule type" value="Genomic_DNA"/>
</dbReference>
<comment type="caution">
    <text evidence="5">The sequence shown here is derived from an EMBL/GenBank/DDBJ whole genome shotgun (WGS) entry which is preliminary data.</text>
</comment>
<dbReference type="AlphaFoldDB" id="A0A0W1AZ71"/>
<dbReference type="CDD" id="cd20006">
    <property type="entry name" value="PBP1_ABC_sugar_binding-like"/>
    <property type="match status" value="1"/>
</dbReference>
<name>A0A0W1AZ71_9BACL</name>
<evidence type="ECO:0000313" key="5">
    <source>
        <dbReference type="EMBL" id="KTD86560.1"/>
    </source>
</evidence>
<comment type="subcellular location">
    <subcellularLocation>
        <location evidence="1">Cell envelope</location>
    </subcellularLocation>
</comment>
<dbReference type="InterPro" id="IPR028082">
    <property type="entry name" value="Peripla_BP_I"/>
</dbReference>
<dbReference type="GO" id="GO:0030246">
    <property type="term" value="F:carbohydrate binding"/>
    <property type="evidence" value="ECO:0007669"/>
    <property type="project" value="UniProtKB-ARBA"/>
</dbReference>
<dbReference type="Gene3D" id="3.40.50.2300">
    <property type="match status" value="2"/>
</dbReference>
<gene>
    <name evidence="5" type="ORF">UQ64_13915</name>
</gene>
<dbReference type="RefSeq" id="WP_060623451.1">
    <property type="nucleotide sequence ID" value="NZ_LCZJ02000019.1"/>
</dbReference>
<dbReference type="InterPro" id="IPR025997">
    <property type="entry name" value="SBP_2_dom"/>
</dbReference>
<keyword evidence="3" id="KW-0732">Signal</keyword>
<dbReference type="Proteomes" id="UP000054709">
    <property type="component" value="Unassembled WGS sequence"/>
</dbReference>
<comment type="similarity">
    <text evidence="2">Belongs to the bacterial solute-binding protein 2 family.</text>
</comment>
<keyword evidence="6" id="KW-1185">Reference proteome</keyword>
<accession>A0A0W1AZ71</accession>
<evidence type="ECO:0000256" key="2">
    <source>
        <dbReference type="ARBA" id="ARBA00007639"/>
    </source>
</evidence>
<evidence type="ECO:0000259" key="4">
    <source>
        <dbReference type="Pfam" id="PF13407"/>
    </source>
</evidence>
<evidence type="ECO:0000256" key="1">
    <source>
        <dbReference type="ARBA" id="ARBA00004196"/>
    </source>
</evidence>
<dbReference type="Pfam" id="PF13407">
    <property type="entry name" value="Peripla_BP_4"/>
    <property type="match status" value="1"/>
</dbReference>
<feature type="domain" description="Periplasmic binding protein" evidence="4">
    <location>
        <begin position="48"/>
        <end position="297"/>
    </location>
</feature>
<dbReference type="SUPFAM" id="SSF53822">
    <property type="entry name" value="Periplasmic binding protein-like I"/>
    <property type="match status" value="1"/>
</dbReference>
<sequence>MSSLWSKIGLSALLLFFIVALGWVGYRMFTNELDTKVRTIIYVPKTIDSSIEFWEVMKQGVATAAKEFGADVHTVGTDTELDVDKQIQLLEQAIQKKPDAIILAATDYYRLVPIAEKIKAAGITLITVDSGLNGGVSESFIATDNYEAGRKAAQELIENIYSDDQVAIVNFVQGSATAIEREKGVRDAFSQNGVNHVYDTLYSNGSSQRAYQLTIDLLKKQPQLKGIIGLNEPSTLGAGLAIMDMGLKSKVKLVGFDNSSSEVQLLEKEIMLGTVIQKPFTMGYLAVKTALEVVSGHKVPPVMDTGSEFITKENMYTSENEKLMFPFIE</sequence>
<dbReference type="PANTHER" id="PTHR46847:SF1">
    <property type="entry name" value="D-ALLOSE-BINDING PERIPLASMIC PROTEIN-RELATED"/>
    <property type="match status" value="1"/>
</dbReference>
<organism evidence="5 6">
    <name type="scientific">Paenibacillus etheri</name>
    <dbReference type="NCBI Taxonomy" id="1306852"/>
    <lineage>
        <taxon>Bacteria</taxon>
        <taxon>Bacillati</taxon>
        <taxon>Bacillota</taxon>
        <taxon>Bacilli</taxon>
        <taxon>Bacillales</taxon>
        <taxon>Paenibacillaceae</taxon>
        <taxon>Paenibacillus</taxon>
    </lineage>
</organism>
<evidence type="ECO:0000256" key="3">
    <source>
        <dbReference type="ARBA" id="ARBA00022729"/>
    </source>
</evidence>
<evidence type="ECO:0000313" key="6">
    <source>
        <dbReference type="Proteomes" id="UP000054709"/>
    </source>
</evidence>
<proteinExistence type="inferred from homology"/>